<gene>
    <name evidence="1" type="ORF">SPELUC_LOCUS9874</name>
</gene>
<comment type="caution">
    <text evidence="1">The sequence shown here is derived from an EMBL/GenBank/DDBJ whole genome shotgun (WGS) entry which is preliminary data.</text>
</comment>
<dbReference type="Proteomes" id="UP000789366">
    <property type="component" value="Unassembled WGS sequence"/>
</dbReference>
<evidence type="ECO:0000313" key="2">
    <source>
        <dbReference type="Proteomes" id="UP000789366"/>
    </source>
</evidence>
<evidence type="ECO:0000313" key="1">
    <source>
        <dbReference type="EMBL" id="CAG8675305.1"/>
    </source>
</evidence>
<accession>A0ACA9NT21</accession>
<name>A0ACA9NT21_9GLOM</name>
<feature type="non-terminal residue" evidence="1">
    <location>
        <position position="52"/>
    </location>
</feature>
<reference evidence="1" key="1">
    <citation type="submission" date="2021-06" db="EMBL/GenBank/DDBJ databases">
        <authorList>
            <person name="Kallberg Y."/>
            <person name="Tangrot J."/>
            <person name="Rosling A."/>
        </authorList>
    </citation>
    <scope>NUCLEOTIDE SEQUENCE</scope>
    <source>
        <strain evidence="1">28 12/20/2015</strain>
    </source>
</reference>
<proteinExistence type="predicted"/>
<dbReference type="EMBL" id="CAJVPW010017191">
    <property type="protein sequence ID" value="CAG8675305.1"/>
    <property type="molecule type" value="Genomic_DNA"/>
</dbReference>
<protein>
    <submittedName>
        <fullName evidence="1">1799_t:CDS:1</fullName>
    </submittedName>
</protein>
<organism evidence="1 2">
    <name type="scientific">Cetraspora pellucida</name>
    <dbReference type="NCBI Taxonomy" id="1433469"/>
    <lineage>
        <taxon>Eukaryota</taxon>
        <taxon>Fungi</taxon>
        <taxon>Fungi incertae sedis</taxon>
        <taxon>Mucoromycota</taxon>
        <taxon>Glomeromycotina</taxon>
        <taxon>Glomeromycetes</taxon>
        <taxon>Diversisporales</taxon>
        <taxon>Gigasporaceae</taxon>
        <taxon>Cetraspora</taxon>
    </lineage>
</organism>
<sequence>MKTKFLLRIGDNKYPIIPDTKDTIELSSDITIPRKNLSDLINFVYLNLVENS</sequence>
<keyword evidence="2" id="KW-1185">Reference proteome</keyword>